<evidence type="ECO:0008006" key="4">
    <source>
        <dbReference type="Google" id="ProtNLM"/>
    </source>
</evidence>
<dbReference type="Proteomes" id="UP001162640">
    <property type="component" value="Unassembled WGS sequence"/>
</dbReference>
<dbReference type="AlphaFoldDB" id="A0A9W7EIC0"/>
<dbReference type="EMBL" id="BLQM01000270">
    <property type="protein sequence ID" value="GMH79742.1"/>
    <property type="molecule type" value="Genomic_DNA"/>
</dbReference>
<evidence type="ECO:0000313" key="3">
    <source>
        <dbReference type="Proteomes" id="UP001162640"/>
    </source>
</evidence>
<reference evidence="3" key="1">
    <citation type="journal article" date="2023" name="Commun. Biol.">
        <title>Genome analysis of Parmales, the sister group of diatoms, reveals the evolutionary specialization of diatoms from phago-mixotrophs to photoautotrophs.</title>
        <authorList>
            <person name="Ban H."/>
            <person name="Sato S."/>
            <person name="Yoshikawa S."/>
            <person name="Yamada K."/>
            <person name="Nakamura Y."/>
            <person name="Ichinomiya M."/>
            <person name="Sato N."/>
            <person name="Blanc-Mathieu R."/>
            <person name="Endo H."/>
            <person name="Kuwata A."/>
            <person name="Ogata H."/>
        </authorList>
    </citation>
    <scope>NUCLEOTIDE SEQUENCE [LARGE SCALE GENOMIC DNA]</scope>
</reference>
<comment type="caution">
    <text evidence="2">The sequence shown here is derived from an EMBL/GenBank/DDBJ whole genome shotgun (WGS) entry which is preliminary data.</text>
</comment>
<protein>
    <recommendedName>
        <fullName evidence="4">Glycoside hydrolase family 5 domain-containing protein</fullName>
    </recommendedName>
</protein>
<gene>
    <name evidence="2" type="ORF">TL16_g08253</name>
</gene>
<proteinExistence type="predicted"/>
<keyword evidence="1" id="KW-0732">Signal</keyword>
<feature type="signal peptide" evidence="1">
    <location>
        <begin position="1"/>
        <end position="21"/>
    </location>
</feature>
<accession>A0A9W7EIC0</accession>
<feature type="chain" id="PRO_5040841908" description="Glycoside hydrolase family 5 domain-containing protein" evidence="1">
    <location>
        <begin position="22"/>
        <end position="393"/>
    </location>
</feature>
<evidence type="ECO:0000256" key="1">
    <source>
        <dbReference type="SAM" id="SignalP"/>
    </source>
</evidence>
<evidence type="ECO:0000313" key="2">
    <source>
        <dbReference type="EMBL" id="GMH79742.1"/>
    </source>
</evidence>
<name>A0A9W7EIC0_9STRA</name>
<sequence length="393" mass="44520">MTMISPLLLPLLLLVPSPARSQTYCEAWLYQKLSHPTTTSGYLSPTVGSDLRTTPNTDDMIRTLTSINATYAGRSIFLWGQEQILPTMLPHIVTKSGLSTLNIPNYVFTAFDVPPPTSRKFDYDDMLSPSGQFKNHWGTDASVPDLRRLESRLWFYFLATQYIDQGIEAIHCGQIHLMSSRDYGMVQTNDLFTKIRAYAETHARRKFVLLSAHLYEDPYVHLQKTNKLIFDFHAFPSRPKPDANNPQTTTLSSSFSDPIYGKSAGGIFSGFTTSSLPYIVELDNYDCTNHPGVQDTSDLFHHFGWDEISWFAHQDADYRSSWLFYAVDWLTQNDPVGRFQMPIARCLCNNMANGQNYYYASDQTSDGFGDEEVIKAIWANWTAPIIVDGGGME</sequence>
<organism evidence="2 3">
    <name type="scientific">Triparma laevis f. inornata</name>
    <dbReference type="NCBI Taxonomy" id="1714386"/>
    <lineage>
        <taxon>Eukaryota</taxon>
        <taxon>Sar</taxon>
        <taxon>Stramenopiles</taxon>
        <taxon>Ochrophyta</taxon>
        <taxon>Bolidophyceae</taxon>
        <taxon>Parmales</taxon>
        <taxon>Triparmaceae</taxon>
        <taxon>Triparma</taxon>
    </lineage>
</organism>